<feature type="region of interest" description="Disordered" evidence="2">
    <location>
        <begin position="239"/>
        <end position="267"/>
    </location>
</feature>
<protein>
    <submittedName>
        <fullName evidence="4">Uncharacterized protein</fullName>
    </submittedName>
</protein>
<dbReference type="Proteomes" id="UP000198406">
    <property type="component" value="Unassembled WGS sequence"/>
</dbReference>
<feature type="region of interest" description="Disordered" evidence="2">
    <location>
        <begin position="1"/>
        <end position="104"/>
    </location>
</feature>
<proteinExistence type="predicted"/>
<dbReference type="PROSITE" id="PS51470">
    <property type="entry name" value="FG_GAP"/>
    <property type="match status" value="1"/>
</dbReference>
<feature type="compositionally biased region" description="Acidic residues" evidence="2">
    <location>
        <begin position="22"/>
        <end position="48"/>
    </location>
</feature>
<dbReference type="OrthoDB" id="57328at2759"/>
<feature type="repeat" description="FG-GAP" evidence="1">
    <location>
        <begin position="567"/>
        <end position="621"/>
    </location>
</feature>
<keyword evidence="5" id="KW-1185">Reference proteome</keyword>
<keyword evidence="3" id="KW-1133">Transmembrane helix</keyword>
<gene>
    <name evidence="4" type="ORF">FisN_7Hh101</name>
</gene>
<evidence type="ECO:0000313" key="5">
    <source>
        <dbReference type="Proteomes" id="UP000198406"/>
    </source>
</evidence>
<sequence length="718" mass="77921">MSVVVVSDDESLNMPTTTLIEIIDDDYDDEFTDESVNDSDAEYEEEEETVKSGADTEEKQADDDDSSSSSSSDDSSGPKVDIMPTIPENPDSPGASYSSSNTRGSKKVVKIFGIDRITPDEKESSNDVHRLLFEGDNEVWGHSTNVDVSEYGDAEFEIEEEDEIEVVEDITRPEDQPESDGHYVPVHSPLHREMQSSEVFTDVEDPDNAILVDSVDESLLESNDMVDLTKEQSLYTKVSHGDDLEIDPEQPSPSHRGKKKRRSLAAHPTESTLAYKHRVFILLTIFLIVMLGMALLLWLRKDDLTPAMPEPSFAPTAAPTIDSIPTPTPPTNFFRYEPVPDGVIKGQISSILGQSVAFDESLLVAGVPGSSAVFWSYSETAETELLEETDSSSGLGWSVDLADSRYLATGAPFLRAEGTNTSVGGVYVYRYEPGGEWEFVGPVLRGDEDLFAANEEFGSAVAVSHVGNGKLRVIVGAPYNSYEWSTSTGRVYTFEREIDPVSGELLWNTMEQTPIIGDRDGVQFGKSVGISKDGSVFLTGAPGSEFATIPGYAVAHEYKPQFDDPWSLVFAVRGDQPNEEFGASVAVLSDNGNVIAVGAPGFDQNSGRVLVYQRGGTGLYQQLGADILGESGDRIGELNTVTGGINENGQPFVLVATASGVVRRYDYSPSSNEWDDLYDTLSTDLQRISSLASTGDGGQLAVGSVDSNTIAIFRSFRS</sequence>
<dbReference type="SUPFAM" id="SSF101908">
    <property type="entry name" value="Putative isomerase YbhE"/>
    <property type="match status" value="1"/>
</dbReference>
<evidence type="ECO:0000256" key="2">
    <source>
        <dbReference type="SAM" id="MobiDB-lite"/>
    </source>
</evidence>
<name>A0A1Z5K3K7_FISSO</name>
<dbReference type="InterPro" id="IPR013519">
    <property type="entry name" value="Int_alpha_beta-p"/>
</dbReference>
<comment type="caution">
    <text evidence="4">The sequence shown here is derived from an EMBL/GenBank/DDBJ whole genome shotgun (WGS) entry which is preliminary data.</text>
</comment>
<dbReference type="EMBL" id="BDSP01000152">
    <property type="protein sequence ID" value="GAX20789.1"/>
    <property type="molecule type" value="Genomic_DNA"/>
</dbReference>
<feature type="transmembrane region" description="Helical" evidence="3">
    <location>
        <begin position="279"/>
        <end position="299"/>
    </location>
</feature>
<keyword evidence="3" id="KW-0812">Transmembrane</keyword>
<evidence type="ECO:0000313" key="4">
    <source>
        <dbReference type="EMBL" id="GAX20789.1"/>
    </source>
</evidence>
<dbReference type="SMART" id="SM00191">
    <property type="entry name" value="Int_alpha"/>
    <property type="match status" value="3"/>
</dbReference>
<dbReference type="AlphaFoldDB" id="A0A1Z5K3K7"/>
<dbReference type="PANTHER" id="PTHR36220">
    <property type="entry name" value="UNNAMED PRODUCT"/>
    <property type="match status" value="1"/>
</dbReference>
<keyword evidence="3" id="KW-0472">Membrane</keyword>
<dbReference type="InterPro" id="IPR028994">
    <property type="entry name" value="Integrin_alpha_N"/>
</dbReference>
<accession>A0A1Z5K3K7</accession>
<evidence type="ECO:0000256" key="3">
    <source>
        <dbReference type="SAM" id="Phobius"/>
    </source>
</evidence>
<feature type="compositionally biased region" description="Basic residues" evidence="2">
    <location>
        <begin position="255"/>
        <end position="264"/>
    </location>
</feature>
<dbReference type="Gene3D" id="2.130.10.130">
    <property type="entry name" value="Integrin alpha, N-terminal"/>
    <property type="match status" value="2"/>
</dbReference>
<evidence type="ECO:0000256" key="1">
    <source>
        <dbReference type="PROSITE-ProRule" id="PRU00803"/>
    </source>
</evidence>
<organism evidence="4 5">
    <name type="scientific">Fistulifera solaris</name>
    <name type="common">Oleaginous diatom</name>
    <dbReference type="NCBI Taxonomy" id="1519565"/>
    <lineage>
        <taxon>Eukaryota</taxon>
        <taxon>Sar</taxon>
        <taxon>Stramenopiles</taxon>
        <taxon>Ochrophyta</taxon>
        <taxon>Bacillariophyta</taxon>
        <taxon>Bacillariophyceae</taxon>
        <taxon>Bacillariophycidae</taxon>
        <taxon>Naviculales</taxon>
        <taxon>Naviculaceae</taxon>
        <taxon>Fistulifera</taxon>
    </lineage>
</organism>
<dbReference type="PANTHER" id="PTHR36220:SF1">
    <property type="entry name" value="GAMMA TUBULIN COMPLEX COMPONENT C-TERMINAL DOMAIN-CONTAINING PROTEIN"/>
    <property type="match status" value="1"/>
</dbReference>
<dbReference type="InParanoid" id="A0A1Z5K3K7"/>
<reference evidence="4 5" key="1">
    <citation type="journal article" date="2015" name="Plant Cell">
        <title>Oil accumulation by the oleaginous diatom Fistulifera solaris as revealed by the genome and transcriptome.</title>
        <authorList>
            <person name="Tanaka T."/>
            <person name="Maeda Y."/>
            <person name="Veluchamy A."/>
            <person name="Tanaka M."/>
            <person name="Abida H."/>
            <person name="Marechal E."/>
            <person name="Bowler C."/>
            <person name="Muto M."/>
            <person name="Sunaga Y."/>
            <person name="Tanaka M."/>
            <person name="Yoshino T."/>
            <person name="Taniguchi T."/>
            <person name="Fukuda Y."/>
            <person name="Nemoto M."/>
            <person name="Matsumoto M."/>
            <person name="Wong P.S."/>
            <person name="Aburatani S."/>
            <person name="Fujibuchi W."/>
        </authorList>
    </citation>
    <scope>NUCLEOTIDE SEQUENCE [LARGE SCALE GENOMIC DNA]</scope>
    <source>
        <strain evidence="4 5">JPCC DA0580</strain>
    </source>
</reference>